<sequence length="313" mass="34846">MCAIVSATDDDFQCAEVTNRPQPNVFAENESPIAANALLDIPNIIQPTVALQRESHPPQTVSPGREENDQRDSSPSICNQFLMASNASLEMIDVMQPTEASQRGPQTPQISPRVEDIDQRFFSPSICDHSKDNINEMSGEVPGPITPEMIKPYPKAPPRKNCATGRKEGSSRILTDTPEKNAIEAAHLNRMKKLEKPAIRRRTKEGKPNTKVKKPRKGKQLPKGKSKSKKSSIFTSSSESDDHDSHFSMNDDTDLDATDASSSQHEDEELQDPMVRSYQDVEREMHRMFSDVESQDDTDHSDSVSVTTNASER</sequence>
<proteinExistence type="predicted"/>
<feature type="compositionally biased region" description="Basic residues" evidence="1">
    <location>
        <begin position="199"/>
        <end position="230"/>
    </location>
</feature>
<evidence type="ECO:0000313" key="2">
    <source>
        <dbReference type="EMBL" id="KAJ8728774.1"/>
    </source>
</evidence>
<gene>
    <name evidence="2" type="ORF">PYW07_006470</name>
</gene>
<feature type="compositionally biased region" description="Basic and acidic residues" evidence="1">
    <location>
        <begin position="279"/>
        <end position="290"/>
    </location>
</feature>
<dbReference type="AlphaFoldDB" id="A0AAD7YVW2"/>
<protein>
    <submittedName>
        <fullName evidence="2">Uncharacterized protein</fullName>
    </submittedName>
</protein>
<dbReference type="Proteomes" id="UP001231518">
    <property type="component" value="Chromosome 19"/>
</dbReference>
<feature type="region of interest" description="Disordered" evidence="1">
    <location>
        <begin position="140"/>
        <end position="313"/>
    </location>
</feature>
<organism evidence="2 3">
    <name type="scientific">Mythimna separata</name>
    <name type="common">Oriental armyworm</name>
    <name type="synonym">Pseudaletia separata</name>
    <dbReference type="NCBI Taxonomy" id="271217"/>
    <lineage>
        <taxon>Eukaryota</taxon>
        <taxon>Metazoa</taxon>
        <taxon>Ecdysozoa</taxon>
        <taxon>Arthropoda</taxon>
        <taxon>Hexapoda</taxon>
        <taxon>Insecta</taxon>
        <taxon>Pterygota</taxon>
        <taxon>Neoptera</taxon>
        <taxon>Endopterygota</taxon>
        <taxon>Lepidoptera</taxon>
        <taxon>Glossata</taxon>
        <taxon>Ditrysia</taxon>
        <taxon>Noctuoidea</taxon>
        <taxon>Noctuidae</taxon>
        <taxon>Noctuinae</taxon>
        <taxon>Hadenini</taxon>
        <taxon>Mythimna</taxon>
    </lineage>
</organism>
<dbReference type="EMBL" id="JARGEI010000007">
    <property type="protein sequence ID" value="KAJ8728774.1"/>
    <property type="molecule type" value="Genomic_DNA"/>
</dbReference>
<evidence type="ECO:0000313" key="3">
    <source>
        <dbReference type="Proteomes" id="UP001231518"/>
    </source>
</evidence>
<keyword evidence="3" id="KW-1185">Reference proteome</keyword>
<evidence type="ECO:0000256" key="1">
    <source>
        <dbReference type="SAM" id="MobiDB-lite"/>
    </source>
</evidence>
<reference evidence="2" key="1">
    <citation type="submission" date="2023-03" db="EMBL/GenBank/DDBJ databases">
        <title>Chromosome-level genomes of two armyworms, Mythimna separata and Mythimna loreyi, provide insights into the biosynthesis and reception of sex pheromones.</title>
        <authorList>
            <person name="Zhao H."/>
        </authorList>
    </citation>
    <scope>NUCLEOTIDE SEQUENCE</scope>
    <source>
        <strain evidence="2">BeijingLab</strain>
        <tissue evidence="2">Pupa</tissue>
    </source>
</reference>
<feature type="compositionally biased region" description="Low complexity" evidence="1">
    <location>
        <begin position="303"/>
        <end position="313"/>
    </location>
</feature>
<feature type="region of interest" description="Disordered" evidence="1">
    <location>
        <begin position="52"/>
        <end position="76"/>
    </location>
</feature>
<accession>A0AAD7YVW2</accession>
<comment type="caution">
    <text evidence="2">The sequence shown here is derived from an EMBL/GenBank/DDBJ whole genome shotgun (WGS) entry which is preliminary data.</text>
</comment>
<name>A0AAD7YVW2_MYTSE</name>